<dbReference type="Pfam" id="PF00641">
    <property type="entry name" value="Zn_ribbon_RanBP"/>
    <property type="match status" value="1"/>
</dbReference>
<dbReference type="InterPro" id="IPR036443">
    <property type="entry name" value="Znf_RanBP2_sf"/>
</dbReference>
<keyword evidence="1" id="KW-0479">Metal-binding</keyword>
<dbReference type="PROSITE" id="PS01358">
    <property type="entry name" value="ZF_RANBP2_1"/>
    <property type="match status" value="1"/>
</dbReference>
<comment type="caution">
    <text evidence="9">The sequence shown here is derived from an EMBL/GenBank/DDBJ whole genome shotgun (WGS) entry which is preliminary data.</text>
</comment>
<dbReference type="InterPro" id="IPR012677">
    <property type="entry name" value="Nucleotide-bd_a/b_plait_sf"/>
</dbReference>
<evidence type="ECO:0000256" key="4">
    <source>
        <dbReference type="PROSITE-ProRule" id="PRU00176"/>
    </source>
</evidence>
<dbReference type="PROSITE" id="PS50102">
    <property type="entry name" value="RRM"/>
    <property type="match status" value="1"/>
</dbReference>
<evidence type="ECO:0000256" key="5">
    <source>
        <dbReference type="PROSITE-ProRule" id="PRU00322"/>
    </source>
</evidence>
<dbReference type="CDD" id="cd12280">
    <property type="entry name" value="RRM_FET"/>
    <property type="match status" value="1"/>
</dbReference>
<dbReference type="Gene3D" id="3.30.70.330">
    <property type="match status" value="1"/>
</dbReference>
<organism evidence="9 10">
    <name type="scientific">Aristolochia fimbriata</name>
    <name type="common">White veined hardy Dutchman's pipe vine</name>
    <dbReference type="NCBI Taxonomy" id="158543"/>
    <lineage>
        <taxon>Eukaryota</taxon>
        <taxon>Viridiplantae</taxon>
        <taxon>Streptophyta</taxon>
        <taxon>Embryophyta</taxon>
        <taxon>Tracheophyta</taxon>
        <taxon>Spermatophyta</taxon>
        <taxon>Magnoliopsida</taxon>
        <taxon>Magnoliidae</taxon>
        <taxon>Piperales</taxon>
        <taxon>Aristolochiaceae</taxon>
        <taxon>Aristolochia</taxon>
    </lineage>
</organism>
<feature type="compositionally biased region" description="Gly residues" evidence="6">
    <location>
        <begin position="426"/>
        <end position="438"/>
    </location>
</feature>
<dbReference type="EMBL" id="JAINDJ010000006">
    <property type="protein sequence ID" value="KAG9445067.1"/>
    <property type="molecule type" value="Genomic_DNA"/>
</dbReference>
<evidence type="ECO:0000256" key="6">
    <source>
        <dbReference type="SAM" id="MobiDB-lite"/>
    </source>
</evidence>
<feature type="domain" description="RanBP2-type" evidence="8">
    <location>
        <begin position="61"/>
        <end position="92"/>
    </location>
</feature>
<evidence type="ECO:0000256" key="1">
    <source>
        <dbReference type="ARBA" id="ARBA00022723"/>
    </source>
</evidence>
<evidence type="ECO:0000259" key="7">
    <source>
        <dbReference type="PROSITE" id="PS50102"/>
    </source>
</evidence>
<dbReference type="Pfam" id="PF00076">
    <property type="entry name" value="RRM_1"/>
    <property type="match status" value="1"/>
</dbReference>
<feature type="compositionally biased region" description="Polar residues" evidence="6">
    <location>
        <begin position="203"/>
        <end position="225"/>
    </location>
</feature>
<dbReference type="PROSITE" id="PS50199">
    <property type="entry name" value="ZF_RANBP2_2"/>
    <property type="match status" value="1"/>
</dbReference>
<dbReference type="SUPFAM" id="SSF90209">
    <property type="entry name" value="Ran binding protein zinc finger-like"/>
    <property type="match status" value="1"/>
</dbReference>
<keyword evidence="2 5" id="KW-0863">Zinc-finger</keyword>
<feature type="compositionally biased region" description="Gly residues" evidence="6">
    <location>
        <begin position="1"/>
        <end position="60"/>
    </location>
</feature>
<dbReference type="InterPro" id="IPR035979">
    <property type="entry name" value="RBD_domain_sf"/>
</dbReference>
<dbReference type="InterPro" id="IPR001876">
    <property type="entry name" value="Znf_RanBP2"/>
</dbReference>
<dbReference type="SMART" id="SM00360">
    <property type="entry name" value="RRM"/>
    <property type="match status" value="1"/>
</dbReference>
<feature type="compositionally biased region" description="Low complexity" evidence="6">
    <location>
        <begin position="229"/>
        <end position="250"/>
    </location>
</feature>
<dbReference type="PANTHER" id="PTHR12999:SF7">
    <property type="entry name" value="TRANSCRIPTION INITIATION FACTOR TFIID SUBUNIT 15B"/>
    <property type="match status" value="1"/>
</dbReference>
<protein>
    <recommendedName>
        <fullName evidence="11">Transcription initiation factor TFIID subunit 15b</fullName>
    </recommendedName>
</protein>
<dbReference type="AlphaFoldDB" id="A0AAV7EBF2"/>
<feature type="region of interest" description="Disordered" evidence="6">
    <location>
        <begin position="418"/>
        <end position="477"/>
    </location>
</feature>
<feature type="domain" description="RRM" evidence="7">
    <location>
        <begin position="325"/>
        <end position="416"/>
    </location>
</feature>
<dbReference type="Proteomes" id="UP000825729">
    <property type="component" value="Unassembled WGS sequence"/>
</dbReference>
<evidence type="ECO:0008006" key="11">
    <source>
        <dbReference type="Google" id="ProtNLM"/>
    </source>
</evidence>
<dbReference type="GO" id="GO:0008270">
    <property type="term" value="F:zinc ion binding"/>
    <property type="evidence" value="ECO:0007669"/>
    <property type="project" value="UniProtKB-KW"/>
</dbReference>
<keyword evidence="10" id="KW-1185">Reference proteome</keyword>
<feature type="compositionally biased region" description="Gly residues" evidence="6">
    <location>
        <begin position="90"/>
        <end position="172"/>
    </location>
</feature>
<name>A0AAV7EBF2_ARIFI</name>
<dbReference type="InterPro" id="IPR000504">
    <property type="entry name" value="RRM_dom"/>
</dbReference>
<dbReference type="Gene3D" id="4.10.1060.10">
    <property type="entry name" value="Zinc finger, RanBP2-type"/>
    <property type="match status" value="1"/>
</dbReference>
<gene>
    <name evidence="9" type="ORF">H6P81_016407</name>
</gene>
<feature type="compositionally biased region" description="Gly residues" evidence="6">
    <location>
        <begin position="270"/>
        <end position="289"/>
    </location>
</feature>
<accession>A0AAV7EBF2</accession>
<sequence length="477" mass="47736">MYGSGGSDDRGGGGYGRGSGGGAYGGNPQSRGGGGGYQGGDRGRSGGGGHRGGGRGGGSGREGDWHCPNAGCGNLNFARRTECNKCGAPNPGGAGDRGSGGYNRGGGDYNRGSGGSDFSRSGGGGDYNKGSSGGDYSRGGAGGDYNRGGGGYGGNRGGRGGNYGGGGRGGSFAGNQGRDDSGYAQVPPPGPPSYGGPAGKYSQPPNAYGGNSNYGSESVAPTSYGGTVPNSYPPSYGAPPNNYGPPSSYGGPPPSSYGGGDVSADTHSGGRSGPPSGGYDGGYGAGREGGPAPRHSNSGYGSVASEEPVKVKQCDENCGDDCDNSRIYISNLPPDVTVDELRELFGGIGTVGRIKQKRGYKDQWPWNVKIYTDESGKNKGDAVLSYEDPSAAHSAGGFYNNHELRGRKISVTMAEKSAPRAPPAYGHGGGRGGGYGGGGDRRNYRDGGNSGPDRHSSYGGHRSLLLNTGDLREAKRI</sequence>
<feature type="region of interest" description="Disordered" evidence="6">
    <location>
        <begin position="83"/>
        <end position="316"/>
    </location>
</feature>
<evidence type="ECO:0000313" key="9">
    <source>
        <dbReference type="EMBL" id="KAG9445067.1"/>
    </source>
</evidence>
<keyword evidence="3" id="KW-0862">Zinc</keyword>
<proteinExistence type="predicted"/>
<dbReference type="GO" id="GO:0003723">
    <property type="term" value="F:RNA binding"/>
    <property type="evidence" value="ECO:0007669"/>
    <property type="project" value="UniProtKB-UniRule"/>
</dbReference>
<evidence type="ECO:0000256" key="3">
    <source>
        <dbReference type="ARBA" id="ARBA00022833"/>
    </source>
</evidence>
<evidence type="ECO:0000313" key="10">
    <source>
        <dbReference type="Proteomes" id="UP000825729"/>
    </source>
</evidence>
<dbReference type="PANTHER" id="PTHR12999">
    <property type="entry name" value="ZINC FINGER RAN-BINDING DOMAIN-CONTAINING PROTEIN 2 ZRANB2-RELATED"/>
    <property type="match status" value="1"/>
</dbReference>
<feature type="region of interest" description="Disordered" evidence="6">
    <location>
        <begin position="1"/>
        <end position="65"/>
    </location>
</feature>
<evidence type="ECO:0000256" key="2">
    <source>
        <dbReference type="ARBA" id="ARBA00022771"/>
    </source>
</evidence>
<keyword evidence="4" id="KW-0694">RNA-binding</keyword>
<dbReference type="SUPFAM" id="SSF54928">
    <property type="entry name" value="RNA-binding domain, RBD"/>
    <property type="match status" value="1"/>
</dbReference>
<evidence type="ECO:0000259" key="8">
    <source>
        <dbReference type="PROSITE" id="PS50199"/>
    </source>
</evidence>
<dbReference type="SMART" id="SM00547">
    <property type="entry name" value="ZnF_RBZ"/>
    <property type="match status" value="1"/>
</dbReference>
<reference evidence="9 10" key="1">
    <citation type="submission" date="2021-07" db="EMBL/GenBank/DDBJ databases">
        <title>The Aristolochia fimbriata genome: insights into angiosperm evolution, floral development and chemical biosynthesis.</title>
        <authorList>
            <person name="Jiao Y."/>
        </authorList>
    </citation>
    <scope>NUCLEOTIDE SEQUENCE [LARGE SCALE GENOMIC DNA]</scope>
    <source>
        <strain evidence="9">IBCAS-2021</strain>
        <tissue evidence="9">Leaf</tissue>
    </source>
</reference>